<evidence type="ECO:0000256" key="3">
    <source>
        <dbReference type="ARBA" id="ARBA00022692"/>
    </source>
</evidence>
<dbReference type="PANTHER" id="PTHR34478:SF1">
    <property type="entry name" value="PROTEIN LEMA"/>
    <property type="match status" value="1"/>
</dbReference>
<keyword evidence="8" id="KW-1185">Reference proteome</keyword>
<dbReference type="Proteomes" id="UP001293718">
    <property type="component" value="Unassembled WGS sequence"/>
</dbReference>
<dbReference type="Pfam" id="PF04011">
    <property type="entry name" value="LemA"/>
    <property type="match status" value="1"/>
</dbReference>
<accession>A0ABU5IB70</accession>
<comment type="subcellular location">
    <subcellularLocation>
        <location evidence="1">Membrane</location>
        <topology evidence="1">Single-pass membrane protein</topology>
    </subcellularLocation>
</comment>
<comment type="similarity">
    <text evidence="2">Belongs to the LemA family.</text>
</comment>
<feature type="transmembrane region" description="Helical" evidence="6">
    <location>
        <begin position="6"/>
        <end position="31"/>
    </location>
</feature>
<evidence type="ECO:0000256" key="6">
    <source>
        <dbReference type="SAM" id="Phobius"/>
    </source>
</evidence>
<dbReference type="InterPro" id="IPR023353">
    <property type="entry name" value="LemA-like_dom_sf"/>
</dbReference>
<proteinExistence type="inferred from homology"/>
<dbReference type="SUPFAM" id="SSF140478">
    <property type="entry name" value="LemA-like"/>
    <property type="match status" value="1"/>
</dbReference>
<sequence length="190" mass="21236">MSWETVAEFVAAVLSHYWLGLMAAVAVLWMLGAHNRLMRHRAAIVAAWGQLDEQMKRRREVLPPLVDALREPLAAEAPALDAVLEAQAQLQRAVDALKPLAAKSLAEVLHAESRLTSAQTRLKALLEQHPELVQREDIAGWMQALKDVQTRKDVARHVFNDAVNAYNQALLQYPTRLLKPLFGLRTAVTL</sequence>
<keyword evidence="3 6" id="KW-0812">Transmembrane</keyword>
<evidence type="ECO:0000256" key="4">
    <source>
        <dbReference type="ARBA" id="ARBA00022989"/>
    </source>
</evidence>
<dbReference type="PANTHER" id="PTHR34478">
    <property type="entry name" value="PROTEIN LEMA"/>
    <property type="match status" value="1"/>
</dbReference>
<reference evidence="7 8" key="1">
    <citation type="submission" date="2023-11" db="EMBL/GenBank/DDBJ databases">
        <title>Draft genome of Azohydromonas lata strain H1 (DSM1123), a polyhydroxyalkanoate producer.</title>
        <authorList>
            <person name="Traversa D."/>
            <person name="D'Addabbo P."/>
            <person name="Pazzani C."/>
            <person name="Manzari C."/>
            <person name="Chiara M."/>
            <person name="Scrascia M."/>
        </authorList>
    </citation>
    <scope>NUCLEOTIDE SEQUENCE [LARGE SCALE GENOMIC DNA]</scope>
    <source>
        <strain evidence="7 8">H1</strain>
    </source>
</reference>
<evidence type="ECO:0000256" key="5">
    <source>
        <dbReference type="ARBA" id="ARBA00023136"/>
    </source>
</evidence>
<evidence type="ECO:0000256" key="1">
    <source>
        <dbReference type="ARBA" id="ARBA00004167"/>
    </source>
</evidence>
<keyword evidence="4 6" id="KW-1133">Transmembrane helix</keyword>
<dbReference type="RefSeq" id="WP_322464935.1">
    <property type="nucleotide sequence ID" value="NZ_JAXOJX010000008.1"/>
</dbReference>
<evidence type="ECO:0000313" key="8">
    <source>
        <dbReference type="Proteomes" id="UP001293718"/>
    </source>
</evidence>
<dbReference type="InterPro" id="IPR007156">
    <property type="entry name" value="MamQ_LemA"/>
</dbReference>
<keyword evidence="5 6" id="KW-0472">Membrane</keyword>
<comment type="caution">
    <text evidence="7">The sequence shown here is derived from an EMBL/GenBank/DDBJ whole genome shotgun (WGS) entry which is preliminary data.</text>
</comment>
<dbReference type="EMBL" id="JAXOJX010000008">
    <property type="protein sequence ID" value="MDZ5456347.1"/>
    <property type="molecule type" value="Genomic_DNA"/>
</dbReference>
<organism evidence="7 8">
    <name type="scientific">Azohydromonas lata</name>
    <dbReference type="NCBI Taxonomy" id="45677"/>
    <lineage>
        <taxon>Bacteria</taxon>
        <taxon>Pseudomonadati</taxon>
        <taxon>Pseudomonadota</taxon>
        <taxon>Betaproteobacteria</taxon>
        <taxon>Burkholderiales</taxon>
        <taxon>Sphaerotilaceae</taxon>
        <taxon>Azohydromonas</taxon>
    </lineage>
</organism>
<dbReference type="Gene3D" id="1.20.1440.20">
    <property type="entry name" value="LemA-like domain"/>
    <property type="match status" value="1"/>
</dbReference>
<gene>
    <name evidence="7" type="ORF">SM757_07150</name>
</gene>
<name>A0ABU5IB70_9BURK</name>
<evidence type="ECO:0000313" key="7">
    <source>
        <dbReference type="EMBL" id="MDZ5456347.1"/>
    </source>
</evidence>
<evidence type="ECO:0000256" key="2">
    <source>
        <dbReference type="ARBA" id="ARBA00008854"/>
    </source>
</evidence>
<protein>
    <submittedName>
        <fullName evidence="7">LemA family protein</fullName>
    </submittedName>
</protein>